<feature type="transmembrane region" description="Helical" evidence="1">
    <location>
        <begin position="33"/>
        <end position="53"/>
    </location>
</feature>
<reference evidence="3 4" key="1">
    <citation type="submission" date="2017-02" db="EMBL/GenBank/DDBJ databases">
        <title>The complete genomic sequence of a novel cold adapted crude oil-degrading bacterium Planococcus qaidamina Y42.</title>
        <authorList>
            <person name="Yang R."/>
        </authorList>
    </citation>
    <scope>NUCLEOTIDE SEQUENCE [LARGE SCALE GENOMIC DNA]</scope>
    <source>
        <strain evidence="3 4">Y42</strain>
    </source>
</reference>
<dbReference type="PANTHER" id="PTHR30590:SF2">
    <property type="entry name" value="INNER MEMBRANE PROTEIN"/>
    <property type="match status" value="1"/>
</dbReference>
<evidence type="ECO:0000259" key="2">
    <source>
        <dbReference type="Pfam" id="PF04235"/>
    </source>
</evidence>
<feature type="transmembrane region" description="Helical" evidence="1">
    <location>
        <begin position="288"/>
        <end position="306"/>
    </location>
</feature>
<dbReference type="EMBL" id="CP019640">
    <property type="protein sequence ID" value="AQQ53930.1"/>
    <property type="molecule type" value="Genomic_DNA"/>
</dbReference>
<keyword evidence="1" id="KW-0472">Membrane</keyword>
<dbReference type="InterPro" id="IPR052529">
    <property type="entry name" value="Bact_Transport_Assoc"/>
</dbReference>
<accession>A0A1Q2L0E5</accession>
<dbReference type="AlphaFoldDB" id="A0A1Q2L0E5"/>
<proteinExistence type="predicted"/>
<sequence length="402" mass="45284">MRIRKSGFRRIAVKLQPVALDERIDAIDMMRGFALLGIFVVNMLAFHTPFSYIDSYSFFEAPADRAAFKYIDVFVQTSFYPLFSMLFGYGLAIQFMRAEKRGQAFLPLAVRRLLVLLVFGMIHAFLIWYGDILITYALLGFLLIFLLRLPAVALLVSAILIYAVPHTMFLLASYMAATSGAPFYTGIEEVISSYEAYAQGSYSDIFMQRFADWYNTNNLGNALFFTVTILPYMLIGAAAGKLRLIEQAKRLWKLWTALAVIGLGAGLLLKFLPFLWQADYFTQYLQDFIGGPLVAVGYAAVIALLAQNVYIHKLLRPLAKTGRMSLTTYIAESVIATTIFYSYGFGLYGQIDVVTGTWMAFGIYALLVIFAELWLTRFKQGPLEMLWRKVTYGTKKSTPSGS</sequence>
<feature type="transmembrane region" description="Helical" evidence="1">
    <location>
        <begin position="356"/>
        <end position="375"/>
    </location>
</feature>
<keyword evidence="1" id="KW-0812">Transmembrane</keyword>
<keyword evidence="4" id="KW-1185">Reference proteome</keyword>
<dbReference type="InterPro" id="IPR007349">
    <property type="entry name" value="DUF418"/>
</dbReference>
<evidence type="ECO:0000313" key="3">
    <source>
        <dbReference type="EMBL" id="AQQ53930.1"/>
    </source>
</evidence>
<gene>
    <name evidence="3" type="ORF">B0X71_13060</name>
</gene>
<evidence type="ECO:0000313" key="4">
    <source>
        <dbReference type="Proteomes" id="UP000188184"/>
    </source>
</evidence>
<feature type="transmembrane region" description="Helical" evidence="1">
    <location>
        <begin position="136"/>
        <end position="162"/>
    </location>
</feature>
<feature type="transmembrane region" description="Helical" evidence="1">
    <location>
        <begin position="326"/>
        <end position="344"/>
    </location>
</feature>
<dbReference type="Proteomes" id="UP000188184">
    <property type="component" value="Chromosome"/>
</dbReference>
<organism evidence="3 4">
    <name type="scientific">Planococcus lenghuensis</name>
    <dbReference type="NCBI Taxonomy" id="2213202"/>
    <lineage>
        <taxon>Bacteria</taxon>
        <taxon>Bacillati</taxon>
        <taxon>Bacillota</taxon>
        <taxon>Bacilli</taxon>
        <taxon>Bacillales</taxon>
        <taxon>Caryophanaceae</taxon>
        <taxon>Planococcus</taxon>
    </lineage>
</organism>
<evidence type="ECO:0000256" key="1">
    <source>
        <dbReference type="SAM" id="Phobius"/>
    </source>
</evidence>
<keyword evidence="1" id="KW-1133">Transmembrane helix</keyword>
<name>A0A1Q2L0E5_9BACL</name>
<protein>
    <recommendedName>
        <fullName evidence="2">DUF418 domain-containing protein</fullName>
    </recommendedName>
</protein>
<feature type="transmembrane region" description="Helical" evidence="1">
    <location>
        <begin position="222"/>
        <end position="242"/>
    </location>
</feature>
<feature type="domain" description="DUF418" evidence="2">
    <location>
        <begin position="240"/>
        <end position="393"/>
    </location>
</feature>
<dbReference type="PANTHER" id="PTHR30590">
    <property type="entry name" value="INNER MEMBRANE PROTEIN"/>
    <property type="match status" value="1"/>
</dbReference>
<dbReference type="Pfam" id="PF04235">
    <property type="entry name" value="DUF418"/>
    <property type="match status" value="1"/>
</dbReference>
<feature type="transmembrane region" description="Helical" evidence="1">
    <location>
        <begin position="113"/>
        <end position="130"/>
    </location>
</feature>
<dbReference type="KEGG" id="pmar:B0X71_13060"/>
<feature type="transmembrane region" description="Helical" evidence="1">
    <location>
        <begin position="254"/>
        <end position="276"/>
    </location>
</feature>
<feature type="transmembrane region" description="Helical" evidence="1">
    <location>
        <begin position="73"/>
        <end position="92"/>
    </location>
</feature>